<reference evidence="6" key="1">
    <citation type="journal article" date="2019" name="Int. J. Syst. Evol. Microbiol.">
        <title>The Global Catalogue of Microorganisms (GCM) 10K type strain sequencing project: providing services to taxonomists for standard genome sequencing and annotation.</title>
        <authorList>
            <consortium name="The Broad Institute Genomics Platform"/>
            <consortium name="The Broad Institute Genome Sequencing Center for Infectious Disease"/>
            <person name="Wu L."/>
            <person name="Ma J."/>
        </authorList>
    </citation>
    <scope>NUCLEOTIDE SEQUENCE [LARGE SCALE GENOMIC DNA]</scope>
    <source>
        <strain evidence="6">CCUG 38813</strain>
    </source>
</reference>
<dbReference type="InterPro" id="IPR036388">
    <property type="entry name" value="WH-like_DNA-bd_sf"/>
</dbReference>
<dbReference type="InterPro" id="IPR008920">
    <property type="entry name" value="TF_FadR/GntR_C"/>
</dbReference>
<dbReference type="InterPro" id="IPR000524">
    <property type="entry name" value="Tscrpt_reg_HTH_GntR"/>
</dbReference>
<dbReference type="SMART" id="SM00895">
    <property type="entry name" value="FCD"/>
    <property type="match status" value="1"/>
</dbReference>
<proteinExistence type="predicted"/>
<keyword evidence="1" id="KW-0805">Transcription regulation</keyword>
<dbReference type="SUPFAM" id="SSF46785">
    <property type="entry name" value="Winged helix' DNA-binding domain"/>
    <property type="match status" value="1"/>
</dbReference>
<dbReference type="InterPro" id="IPR036390">
    <property type="entry name" value="WH_DNA-bd_sf"/>
</dbReference>
<dbReference type="InterPro" id="IPR011711">
    <property type="entry name" value="GntR_C"/>
</dbReference>
<dbReference type="PROSITE" id="PS50949">
    <property type="entry name" value="HTH_GNTR"/>
    <property type="match status" value="1"/>
</dbReference>
<evidence type="ECO:0000256" key="3">
    <source>
        <dbReference type="ARBA" id="ARBA00023163"/>
    </source>
</evidence>
<gene>
    <name evidence="5" type="ORF">ACFPOU_15390</name>
</gene>
<evidence type="ECO:0000313" key="5">
    <source>
        <dbReference type="EMBL" id="MFC5512507.1"/>
    </source>
</evidence>
<dbReference type="SUPFAM" id="SSF48008">
    <property type="entry name" value="GntR ligand-binding domain-like"/>
    <property type="match status" value="1"/>
</dbReference>
<organism evidence="5 6">
    <name type="scientific">Massilia jejuensis</name>
    <dbReference type="NCBI Taxonomy" id="648894"/>
    <lineage>
        <taxon>Bacteria</taxon>
        <taxon>Pseudomonadati</taxon>
        <taxon>Pseudomonadota</taxon>
        <taxon>Betaproteobacteria</taxon>
        <taxon>Burkholderiales</taxon>
        <taxon>Oxalobacteraceae</taxon>
        <taxon>Telluria group</taxon>
        <taxon>Massilia</taxon>
    </lineage>
</organism>
<evidence type="ECO:0000256" key="1">
    <source>
        <dbReference type="ARBA" id="ARBA00023015"/>
    </source>
</evidence>
<dbReference type="Proteomes" id="UP001596031">
    <property type="component" value="Unassembled WGS sequence"/>
</dbReference>
<sequence length="261" mass="28882">MKELETNEIETYPNLVEQVHKAVLTAISEGRLRPGARIIQEGVARVLGVSRQPVQQALLLLKNQGVLLDAPGRGLQVAPLDLGYVRNMYDMRAVVEGLASRRAASLNATRAKKEGPAYIQAGMDAVAEQSYRKMIVADMALHQFIYDLAENPLIPVAMDAHWITAQRVMGQVLNKEEKPRNIWTQHADILEAIGSGNEEQAEKLARLHISAAADFMINCLEESQFSASLKQDQDAHVLMAVESDTRDSKRKKLAQIDLAAH</sequence>
<dbReference type="SMART" id="SM00345">
    <property type="entry name" value="HTH_GNTR"/>
    <property type="match status" value="1"/>
</dbReference>
<keyword evidence="3" id="KW-0804">Transcription</keyword>
<dbReference type="Gene3D" id="1.10.10.10">
    <property type="entry name" value="Winged helix-like DNA-binding domain superfamily/Winged helix DNA-binding domain"/>
    <property type="match status" value="1"/>
</dbReference>
<name>A0ABW0PLY6_9BURK</name>
<dbReference type="EMBL" id="JBHSMS010000047">
    <property type="protein sequence ID" value="MFC5512507.1"/>
    <property type="molecule type" value="Genomic_DNA"/>
</dbReference>
<accession>A0ABW0PLY6</accession>
<evidence type="ECO:0000256" key="2">
    <source>
        <dbReference type="ARBA" id="ARBA00023125"/>
    </source>
</evidence>
<evidence type="ECO:0000259" key="4">
    <source>
        <dbReference type="PROSITE" id="PS50949"/>
    </source>
</evidence>
<dbReference type="Pfam" id="PF07729">
    <property type="entry name" value="FCD"/>
    <property type="match status" value="1"/>
</dbReference>
<dbReference type="Gene3D" id="1.20.120.530">
    <property type="entry name" value="GntR ligand-binding domain-like"/>
    <property type="match status" value="1"/>
</dbReference>
<keyword evidence="2" id="KW-0238">DNA-binding</keyword>
<dbReference type="RefSeq" id="WP_379722941.1">
    <property type="nucleotide sequence ID" value="NZ_JBHSMS010000047.1"/>
</dbReference>
<dbReference type="Pfam" id="PF00392">
    <property type="entry name" value="GntR"/>
    <property type="match status" value="1"/>
</dbReference>
<feature type="domain" description="HTH gntR-type" evidence="4">
    <location>
        <begin position="13"/>
        <end position="80"/>
    </location>
</feature>
<protein>
    <submittedName>
        <fullName evidence="5">GntR family transcriptional regulator</fullName>
    </submittedName>
</protein>
<evidence type="ECO:0000313" key="6">
    <source>
        <dbReference type="Proteomes" id="UP001596031"/>
    </source>
</evidence>
<dbReference type="PANTHER" id="PTHR43537:SF45">
    <property type="entry name" value="GNTR FAMILY REGULATORY PROTEIN"/>
    <property type="match status" value="1"/>
</dbReference>
<comment type="caution">
    <text evidence="5">The sequence shown here is derived from an EMBL/GenBank/DDBJ whole genome shotgun (WGS) entry which is preliminary data.</text>
</comment>
<dbReference type="PANTHER" id="PTHR43537">
    <property type="entry name" value="TRANSCRIPTIONAL REGULATOR, GNTR FAMILY"/>
    <property type="match status" value="1"/>
</dbReference>
<keyword evidence="6" id="KW-1185">Reference proteome</keyword>